<reference evidence="1 2" key="1">
    <citation type="submission" date="2024-07" db="EMBL/GenBank/DDBJ databases">
        <title>Section-level genome sequencing and comparative genomics of Aspergillus sections Usti and Cavernicolus.</title>
        <authorList>
            <consortium name="Lawrence Berkeley National Laboratory"/>
            <person name="Nybo J.L."/>
            <person name="Vesth T.C."/>
            <person name="Theobald S."/>
            <person name="Frisvad J.C."/>
            <person name="Larsen T.O."/>
            <person name="Kjaerboelling I."/>
            <person name="Rothschild-Mancinelli K."/>
            <person name="Lyhne E.K."/>
            <person name="Kogle M.E."/>
            <person name="Barry K."/>
            <person name="Clum A."/>
            <person name="Na H."/>
            <person name="Ledsgaard L."/>
            <person name="Lin J."/>
            <person name="Lipzen A."/>
            <person name="Kuo A."/>
            <person name="Riley R."/>
            <person name="Mondo S."/>
            <person name="Labutti K."/>
            <person name="Haridas S."/>
            <person name="Pangalinan J."/>
            <person name="Salamov A.A."/>
            <person name="Simmons B.A."/>
            <person name="Magnuson J.K."/>
            <person name="Chen J."/>
            <person name="Drula E."/>
            <person name="Henrissat B."/>
            <person name="Wiebenga A."/>
            <person name="Lubbers R.J."/>
            <person name="Gomes A.C."/>
            <person name="Macurrencykelacurrency M.R."/>
            <person name="Stajich J."/>
            <person name="Grigoriev I.V."/>
            <person name="Mortensen U.H."/>
            <person name="De Vries R.P."/>
            <person name="Baker S.E."/>
            <person name="Andersen M.R."/>
        </authorList>
    </citation>
    <scope>NUCLEOTIDE SEQUENCE [LARGE SCALE GENOMIC DNA]</scope>
    <source>
        <strain evidence="1 2">CBS 449.75</strain>
    </source>
</reference>
<keyword evidence="2" id="KW-1185">Reference proteome</keyword>
<name>A0ABR4LNZ9_9EURO</name>
<proteinExistence type="predicted"/>
<sequence length="101" mass="11761">MQAPQPTPIDTWSLVRSLFSREAAHLQEIEGLKNALANADKKNWAEYNTLREQYGKLHKAYTLLYAENQRLREDLELSLHHHHCRHGTVSRIDGSRVEEVE</sequence>
<protein>
    <submittedName>
        <fullName evidence="1">Uncharacterized protein</fullName>
    </submittedName>
</protein>
<evidence type="ECO:0000313" key="2">
    <source>
        <dbReference type="Proteomes" id="UP001610432"/>
    </source>
</evidence>
<dbReference type="GeneID" id="98148277"/>
<dbReference type="Proteomes" id="UP001610432">
    <property type="component" value="Unassembled WGS sequence"/>
</dbReference>
<evidence type="ECO:0000313" key="1">
    <source>
        <dbReference type="EMBL" id="KAL2866171.1"/>
    </source>
</evidence>
<gene>
    <name evidence="1" type="ORF">BJX67DRAFT_382265</name>
</gene>
<organism evidence="1 2">
    <name type="scientific">Aspergillus lucknowensis</name>
    <dbReference type="NCBI Taxonomy" id="176173"/>
    <lineage>
        <taxon>Eukaryota</taxon>
        <taxon>Fungi</taxon>
        <taxon>Dikarya</taxon>
        <taxon>Ascomycota</taxon>
        <taxon>Pezizomycotina</taxon>
        <taxon>Eurotiomycetes</taxon>
        <taxon>Eurotiomycetidae</taxon>
        <taxon>Eurotiales</taxon>
        <taxon>Aspergillaceae</taxon>
        <taxon>Aspergillus</taxon>
        <taxon>Aspergillus subgen. Nidulantes</taxon>
    </lineage>
</organism>
<comment type="caution">
    <text evidence="1">The sequence shown here is derived from an EMBL/GenBank/DDBJ whole genome shotgun (WGS) entry which is preliminary data.</text>
</comment>
<dbReference type="EMBL" id="JBFXLQ010000027">
    <property type="protein sequence ID" value="KAL2866171.1"/>
    <property type="molecule type" value="Genomic_DNA"/>
</dbReference>
<dbReference type="RefSeq" id="XP_070885150.1">
    <property type="nucleotide sequence ID" value="XM_071033205.1"/>
</dbReference>
<accession>A0ABR4LNZ9</accession>